<feature type="coiled-coil region" evidence="2">
    <location>
        <begin position="302"/>
        <end position="362"/>
    </location>
</feature>
<evidence type="ECO:0000313" key="6">
    <source>
        <dbReference type="Proteomes" id="UP000481153"/>
    </source>
</evidence>
<dbReference type="PANTHER" id="PTHR16306">
    <property type="entry name" value="TRANSLIN-ASSOCIATED FACTOR X-INTERACTING PROTEIN 1"/>
    <property type="match status" value="1"/>
</dbReference>
<comment type="caution">
    <text evidence="5">The sequence shown here is derived from an EMBL/GenBank/DDBJ whole genome shotgun (WGS) entry which is preliminary data.</text>
</comment>
<proteinExistence type="predicted"/>
<organism evidence="5 6">
    <name type="scientific">Aphanomyces euteiches</name>
    <dbReference type="NCBI Taxonomy" id="100861"/>
    <lineage>
        <taxon>Eukaryota</taxon>
        <taxon>Sar</taxon>
        <taxon>Stramenopiles</taxon>
        <taxon>Oomycota</taxon>
        <taxon>Saprolegniomycetes</taxon>
        <taxon>Saprolegniales</taxon>
        <taxon>Verrucalvaceae</taxon>
        <taxon>Aphanomyces</taxon>
    </lineage>
</organism>
<feature type="region of interest" description="Disordered" evidence="3">
    <location>
        <begin position="13"/>
        <end position="58"/>
    </location>
</feature>
<dbReference type="PANTHER" id="PTHR16306:SF0">
    <property type="entry name" value="TRANSLIN-ASSOCIATED FACTOR X-INTERACTING PROTEIN 1"/>
    <property type="match status" value="1"/>
</dbReference>
<dbReference type="Pfam" id="PF15739">
    <property type="entry name" value="TSNAXIP1_N"/>
    <property type="match status" value="1"/>
</dbReference>
<dbReference type="Proteomes" id="UP000481153">
    <property type="component" value="Unassembled WGS sequence"/>
</dbReference>
<reference evidence="5 6" key="1">
    <citation type="submission" date="2019-07" db="EMBL/GenBank/DDBJ databases">
        <title>Genomics analysis of Aphanomyces spp. identifies a new class of oomycete effector associated with host adaptation.</title>
        <authorList>
            <person name="Gaulin E."/>
        </authorList>
    </citation>
    <scope>NUCLEOTIDE SEQUENCE [LARGE SCALE GENOMIC DNA]</scope>
    <source>
        <strain evidence="5 6">ATCC 201684</strain>
    </source>
</reference>
<feature type="domain" description="Translin-associated factor X-interacting protein 1 N-terminal" evidence="4">
    <location>
        <begin position="122"/>
        <end position="236"/>
    </location>
</feature>
<keyword evidence="6" id="KW-1185">Reference proteome</keyword>
<evidence type="ECO:0000313" key="5">
    <source>
        <dbReference type="EMBL" id="KAF0734219.1"/>
    </source>
</evidence>
<protein>
    <recommendedName>
        <fullName evidence="4">Translin-associated factor X-interacting protein 1 N-terminal domain-containing protein</fullName>
    </recommendedName>
</protein>
<keyword evidence="1 2" id="KW-0175">Coiled coil</keyword>
<dbReference type="GO" id="GO:0005737">
    <property type="term" value="C:cytoplasm"/>
    <property type="evidence" value="ECO:0007669"/>
    <property type="project" value="TreeGrafter"/>
</dbReference>
<evidence type="ECO:0000256" key="2">
    <source>
        <dbReference type="SAM" id="Coils"/>
    </source>
</evidence>
<dbReference type="VEuPathDB" id="FungiDB:AeMF1_020303"/>
<name>A0A6G0X352_9STRA</name>
<evidence type="ECO:0000256" key="1">
    <source>
        <dbReference type="ARBA" id="ARBA00023054"/>
    </source>
</evidence>
<evidence type="ECO:0000256" key="3">
    <source>
        <dbReference type="SAM" id="MobiDB-lite"/>
    </source>
</evidence>
<feature type="compositionally biased region" description="Basic and acidic residues" evidence="3">
    <location>
        <begin position="90"/>
        <end position="107"/>
    </location>
</feature>
<dbReference type="EMBL" id="VJMJ01000117">
    <property type="protein sequence ID" value="KAF0734219.1"/>
    <property type="molecule type" value="Genomic_DNA"/>
</dbReference>
<feature type="coiled-coil region" evidence="2">
    <location>
        <begin position="246"/>
        <end position="273"/>
    </location>
</feature>
<accession>A0A6G0X352</accession>
<dbReference type="AlphaFoldDB" id="A0A6G0X352"/>
<gene>
    <name evidence="5" type="ORF">Ae201684_009082</name>
</gene>
<feature type="compositionally biased region" description="Basic residues" evidence="3">
    <location>
        <begin position="41"/>
        <end position="51"/>
    </location>
</feature>
<dbReference type="InterPro" id="IPR032755">
    <property type="entry name" value="TSNAXIP1_N"/>
</dbReference>
<sequence length="770" mass="86124">MEIMDIIAKYRRATKPPSDATTSLPPIDQTGGMLQLLPASPRHKRHAKPTPKKINVMPQPHYFAKPNAALMDVPRGDIETWPLGASARGKPREEDNENNSRKGRDNRGMAASKPVLLQQLEAFLLRELQVVGCPGDLDDSNHGDSILPRRFARLQVFRECFLRLIDDFKTYKPLLLAIKNEYEALLDLYSMQVSKIPQFEAALRTLEQETQQAVSEQKLASKMKIKEWKKLLKSTQATLAGYAAANATLTDANSRLTADLEDANAKMADVTATNQALMHSMRRQEERQKEHDSETSDLDATLQATSTKLARAQEEITELRNSIKMLEDKASRVDINADRRTIDQLTREVQELLTARAEANAQHHPAADEATFVSTCIAAFHGHGWTYLASNINTIAALVEAIVGHSSSRDKASVFLTQDEPGEVQEACPEDDDFDFFTGRGMDESVPKYLQFEGRVRNKWYSKRETQQLISHVWQQKALAEKMVKPAAAPAKSTRRISASSPSKRSMEIVPAMSIPLQQFFHTYLTKKYADRLQAVECAYNIVAALDRYQDDTECRIFQRVLEGQLPEDARVDSLQVLSKVFDAFAALDKNESELVASKRRGVVSVGGALRELQLLFPWKYDSHMAMLLRALLLEAKGQHQINYTTMLDRDRDGNLSFFCQTLCNQHIDDLFQLSQSLARALEAEEKRAGPANNGMISLDAVRQAIRKSDPSRSPQAVDNLVAECTLLPLERVGTETTTLVNATTVRSKLSTLLIKPSGKLPLEPLGKAS</sequence>
<feature type="region of interest" description="Disordered" evidence="3">
    <location>
        <begin position="81"/>
        <end position="110"/>
    </location>
</feature>
<evidence type="ECO:0000259" key="4">
    <source>
        <dbReference type="Pfam" id="PF15739"/>
    </source>
</evidence>